<accession>A0A644XCI1</accession>
<organism evidence="1">
    <name type="scientific">bioreactor metagenome</name>
    <dbReference type="NCBI Taxonomy" id="1076179"/>
    <lineage>
        <taxon>unclassified sequences</taxon>
        <taxon>metagenomes</taxon>
        <taxon>ecological metagenomes</taxon>
    </lineage>
</organism>
<sequence>MHLFVAKECKQTSIQHLDANEHLTVTAVYLETAVGMVMNGAINANSTAHLILKVARMLSK</sequence>
<dbReference type="AlphaFoldDB" id="A0A644XCI1"/>
<proteinExistence type="predicted"/>
<protein>
    <submittedName>
        <fullName evidence="1">Uncharacterized protein</fullName>
    </submittedName>
</protein>
<name>A0A644XCI1_9ZZZZ</name>
<reference evidence="1" key="1">
    <citation type="submission" date="2019-08" db="EMBL/GenBank/DDBJ databases">
        <authorList>
            <person name="Kucharzyk K."/>
            <person name="Murdoch R.W."/>
            <person name="Higgins S."/>
            <person name="Loffler F."/>
        </authorList>
    </citation>
    <scope>NUCLEOTIDE SEQUENCE</scope>
</reference>
<gene>
    <name evidence="1" type="ORF">SDC9_59818</name>
</gene>
<dbReference type="EMBL" id="VSSQ01002123">
    <property type="protein sequence ID" value="MPM13461.1"/>
    <property type="molecule type" value="Genomic_DNA"/>
</dbReference>
<comment type="caution">
    <text evidence="1">The sequence shown here is derived from an EMBL/GenBank/DDBJ whole genome shotgun (WGS) entry which is preliminary data.</text>
</comment>
<evidence type="ECO:0000313" key="1">
    <source>
        <dbReference type="EMBL" id="MPM13461.1"/>
    </source>
</evidence>